<evidence type="ECO:0000313" key="3">
    <source>
        <dbReference type="EMBL" id="KAL2620990.1"/>
    </source>
</evidence>
<sequence length="106" mass="12644">MSQQVDLQYQRHPPKEESRTSFARRISADYDALLLLLVGLFQLVLLIVSEFLESEEYADHDEMEEMDTDNEDNRALELEQTIVAVMYGKQLLQYERTLWSWEDYCF</sequence>
<accession>A0ABD1Y313</accession>
<proteinExistence type="predicted"/>
<keyword evidence="2" id="KW-0812">Transmembrane</keyword>
<dbReference type="Proteomes" id="UP001605036">
    <property type="component" value="Unassembled WGS sequence"/>
</dbReference>
<organism evidence="3 4">
    <name type="scientific">Riccia fluitans</name>
    <dbReference type="NCBI Taxonomy" id="41844"/>
    <lineage>
        <taxon>Eukaryota</taxon>
        <taxon>Viridiplantae</taxon>
        <taxon>Streptophyta</taxon>
        <taxon>Embryophyta</taxon>
        <taxon>Marchantiophyta</taxon>
        <taxon>Marchantiopsida</taxon>
        <taxon>Marchantiidae</taxon>
        <taxon>Marchantiales</taxon>
        <taxon>Ricciaceae</taxon>
        <taxon>Riccia</taxon>
    </lineage>
</organism>
<comment type="caution">
    <text evidence="3">The sequence shown here is derived from an EMBL/GenBank/DDBJ whole genome shotgun (WGS) entry which is preliminary data.</text>
</comment>
<keyword evidence="2" id="KW-0472">Membrane</keyword>
<evidence type="ECO:0000256" key="1">
    <source>
        <dbReference type="SAM" id="MobiDB-lite"/>
    </source>
</evidence>
<keyword evidence="4" id="KW-1185">Reference proteome</keyword>
<gene>
    <name evidence="3" type="ORF">R1flu_001195</name>
</gene>
<keyword evidence="2" id="KW-1133">Transmembrane helix</keyword>
<protein>
    <submittedName>
        <fullName evidence="3">Uncharacterized protein</fullName>
    </submittedName>
</protein>
<reference evidence="3 4" key="1">
    <citation type="submission" date="2024-09" db="EMBL/GenBank/DDBJ databases">
        <title>Chromosome-scale assembly of Riccia fluitans.</title>
        <authorList>
            <person name="Paukszto L."/>
            <person name="Sawicki J."/>
            <person name="Karawczyk K."/>
            <person name="Piernik-Szablinska J."/>
            <person name="Szczecinska M."/>
            <person name="Mazdziarz M."/>
        </authorList>
    </citation>
    <scope>NUCLEOTIDE SEQUENCE [LARGE SCALE GENOMIC DNA]</scope>
    <source>
        <strain evidence="3">Rf_01</strain>
        <tissue evidence="3">Aerial parts of the thallus</tissue>
    </source>
</reference>
<evidence type="ECO:0000313" key="4">
    <source>
        <dbReference type="Proteomes" id="UP001605036"/>
    </source>
</evidence>
<name>A0ABD1Y313_9MARC</name>
<dbReference type="EMBL" id="JBHFFA010000006">
    <property type="protein sequence ID" value="KAL2620990.1"/>
    <property type="molecule type" value="Genomic_DNA"/>
</dbReference>
<dbReference type="AlphaFoldDB" id="A0ABD1Y313"/>
<evidence type="ECO:0000256" key="2">
    <source>
        <dbReference type="SAM" id="Phobius"/>
    </source>
</evidence>
<feature type="region of interest" description="Disordered" evidence="1">
    <location>
        <begin position="1"/>
        <end position="20"/>
    </location>
</feature>
<feature type="transmembrane region" description="Helical" evidence="2">
    <location>
        <begin position="32"/>
        <end position="52"/>
    </location>
</feature>